<evidence type="ECO:0000256" key="2">
    <source>
        <dbReference type="ARBA" id="ARBA00007441"/>
    </source>
</evidence>
<proteinExistence type="inferred from homology"/>
<evidence type="ECO:0000256" key="5">
    <source>
        <dbReference type="ARBA" id="ARBA00022898"/>
    </source>
</evidence>
<dbReference type="PANTHER" id="PTHR46383">
    <property type="entry name" value="ASPARTATE AMINOTRANSFERASE"/>
    <property type="match status" value="1"/>
</dbReference>
<dbReference type="InterPro" id="IPR004838">
    <property type="entry name" value="NHTrfase_class1_PyrdxlP-BS"/>
</dbReference>
<dbReference type="Gene3D" id="3.40.640.10">
    <property type="entry name" value="Type I PLP-dependent aspartate aminotransferase-like (Major domain)"/>
    <property type="match status" value="1"/>
</dbReference>
<dbReference type="GO" id="GO:0006520">
    <property type="term" value="P:amino acid metabolic process"/>
    <property type="evidence" value="ECO:0007669"/>
    <property type="project" value="InterPro"/>
</dbReference>
<dbReference type="SUPFAM" id="SSF53383">
    <property type="entry name" value="PLP-dependent transferases"/>
    <property type="match status" value="1"/>
</dbReference>
<dbReference type="GO" id="GO:0030170">
    <property type="term" value="F:pyridoxal phosphate binding"/>
    <property type="evidence" value="ECO:0007669"/>
    <property type="project" value="InterPro"/>
</dbReference>
<evidence type="ECO:0000256" key="3">
    <source>
        <dbReference type="ARBA" id="ARBA00022576"/>
    </source>
</evidence>
<dbReference type="PROSITE" id="PS00105">
    <property type="entry name" value="AA_TRANSFER_CLASS_1"/>
    <property type="match status" value="1"/>
</dbReference>
<dbReference type="InterPro" id="IPR015424">
    <property type="entry name" value="PyrdxlP-dep_Trfase"/>
</dbReference>
<gene>
    <name evidence="8" type="ORF">REIFOR_02590</name>
</gene>
<dbReference type="CDD" id="cd00609">
    <property type="entry name" value="AAT_like"/>
    <property type="match status" value="1"/>
</dbReference>
<dbReference type="OrthoDB" id="9763453at2"/>
<dbReference type="InterPro" id="IPR015421">
    <property type="entry name" value="PyrdxlP-dep_Trfase_major"/>
</dbReference>
<dbReference type="InterPro" id="IPR004839">
    <property type="entry name" value="Aminotransferase_I/II_large"/>
</dbReference>
<accession>A0A2K8KXF6</accession>
<dbReference type="KEGG" id="rfo:REIFOR_02590"/>
<dbReference type="PRINTS" id="PR00753">
    <property type="entry name" value="ACCSYNTHASE"/>
</dbReference>
<dbReference type="InterPro" id="IPR050596">
    <property type="entry name" value="AspAT/PAT-like"/>
</dbReference>
<evidence type="ECO:0000256" key="1">
    <source>
        <dbReference type="ARBA" id="ARBA00001933"/>
    </source>
</evidence>
<evidence type="ECO:0000313" key="8">
    <source>
        <dbReference type="EMBL" id="ATX77714.1"/>
    </source>
</evidence>
<comment type="similarity">
    <text evidence="2 6">Belongs to the class-I pyridoxal-phosphate-dependent aminotransferase family.</text>
</comment>
<dbReference type="Proteomes" id="UP000229757">
    <property type="component" value="Chromosome"/>
</dbReference>
<evidence type="ECO:0000256" key="6">
    <source>
        <dbReference type="RuleBase" id="RU000481"/>
    </source>
</evidence>
<reference evidence="8 9" key="1">
    <citation type="journal article" date="2017" name="Environ. Microbiol.">
        <title>Genomic and physiological analyses of 'Reinekea forsetii' reveal a versatile opportunistic lifestyle during spring algae blooms.</title>
        <authorList>
            <person name="Avci B."/>
            <person name="Hahnke R.L."/>
            <person name="Chafee M."/>
            <person name="Fischer T."/>
            <person name="Gruber-Vodicka H."/>
            <person name="Tegetmeyer H.E."/>
            <person name="Harder J."/>
            <person name="Fuchs B.M."/>
            <person name="Amann R.I."/>
            <person name="Teeling H."/>
        </authorList>
    </citation>
    <scope>NUCLEOTIDE SEQUENCE [LARGE SCALE GENOMIC DNA]</scope>
    <source>
        <strain evidence="8 9">Hel1_31_D35</strain>
    </source>
</reference>
<keyword evidence="4 6" id="KW-0808">Transferase</keyword>
<dbReference type="PANTHER" id="PTHR46383:SF2">
    <property type="entry name" value="AMINOTRANSFERASE"/>
    <property type="match status" value="1"/>
</dbReference>
<organism evidence="8 9">
    <name type="scientific">Reinekea forsetii</name>
    <dbReference type="NCBI Taxonomy" id="1336806"/>
    <lineage>
        <taxon>Bacteria</taxon>
        <taxon>Pseudomonadati</taxon>
        <taxon>Pseudomonadota</taxon>
        <taxon>Gammaproteobacteria</taxon>
        <taxon>Oceanospirillales</taxon>
        <taxon>Saccharospirillaceae</taxon>
        <taxon>Reinekea</taxon>
    </lineage>
</organism>
<evidence type="ECO:0000256" key="4">
    <source>
        <dbReference type="ARBA" id="ARBA00022679"/>
    </source>
</evidence>
<feature type="domain" description="Aminotransferase class I/classII large" evidence="7">
    <location>
        <begin position="37"/>
        <end position="379"/>
    </location>
</feature>
<keyword evidence="9" id="KW-1185">Reference proteome</keyword>
<dbReference type="GO" id="GO:0008483">
    <property type="term" value="F:transaminase activity"/>
    <property type="evidence" value="ECO:0007669"/>
    <property type="project" value="UniProtKB-KW"/>
</dbReference>
<dbReference type="RefSeq" id="WP_100257953.1">
    <property type="nucleotide sequence ID" value="NZ_CP011797.1"/>
</dbReference>
<comment type="cofactor">
    <cofactor evidence="1 6">
        <name>pyridoxal 5'-phosphate</name>
        <dbReference type="ChEBI" id="CHEBI:597326"/>
    </cofactor>
</comment>
<keyword evidence="5" id="KW-0663">Pyridoxal phosphate</keyword>
<dbReference type="EC" id="2.6.1.-" evidence="6"/>
<evidence type="ECO:0000259" key="7">
    <source>
        <dbReference type="Pfam" id="PF00155"/>
    </source>
</evidence>
<sequence length="392" mass="42917">MMLADRCQRIASFYVLEVIAQVEALEQSGVDVIRAFIGEPDFPTPEPIVAEAVRALQTQKLGYTASTGVPALKQAIADRYQRWHGLSINPARIIVTPGGSAALHVAFLATLNPGDEVLLPEPGYPCNANILHMVNATGVAVPMDPNQDMQLSLSALSAALSPRTKALLIASPSNPLGTVMSPEQWQTLVDFCRTHELQLLADEIYHGLTFSDLACSALEVEADAWIIQSFSKFYGMTGWRLGWLVVPEYAIDACTRIAQNLYLSASTVAQIAALAGFSPAVEAICFERRDRLRERRDYLMQALPTLGFRILGEPEGAFYLYIDVSRYSDNAQDFCHDLLLKAGIALTPGLDFGGPCFNTSVRIAYTADLARLAEAMRRLTVYCRNLALEVSL</sequence>
<dbReference type="EMBL" id="CP011797">
    <property type="protein sequence ID" value="ATX77714.1"/>
    <property type="molecule type" value="Genomic_DNA"/>
</dbReference>
<evidence type="ECO:0000313" key="9">
    <source>
        <dbReference type="Proteomes" id="UP000229757"/>
    </source>
</evidence>
<name>A0A2K8KXF6_9GAMM</name>
<keyword evidence="8" id="KW-0670">Pyruvate</keyword>
<protein>
    <recommendedName>
        <fullName evidence="6">Aminotransferase</fullName>
        <ecNumber evidence="6">2.6.1.-</ecNumber>
    </recommendedName>
</protein>
<dbReference type="AlphaFoldDB" id="A0A2K8KXF6"/>
<keyword evidence="3 6" id="KW-0032">Aminotransferase</keyword>
<dbReference type="Pfam" id="PF00155">
    <property type="entry name" value="Aminotran_1_2"/>
    <property type="match status" value="1"/>
</dbReference>